<reference evidence="1" key="1">
    <citation type="journal article" date="2015" name="Nature">
        <title>Complex archaea that bridge the gap between prokaryotes and eukaryotes.</title>
        <authorList>
            <person name="Spang A."/>
            <person name="Saw J.H."/>
            <person name="Jorgensen S.L."/>
            <person name="Zaremba-Niedzwiedzka K."/>
            <person name="Martijn J."/>
            <person name="Lind A.E."/>
            <person name="van Eijk R."/>
            <person name="Schleper C."/>
            <person name="Guy L."/>
            <person name="Ettema T.J."/>
        </authorList>
    </citation>
    <scope>NUCLEOTIDE SEQUENCE</scope>
</reference>
<gene>
    <name evidence="1" type="ORF">LCGC14_2223770</name>
</gene>
<dbReference type="EMBL" id="LAZR01029765">
    <property type="protein sequence ID" value="KKL58603.1"/>
    <property type="molecule type" value="Genomic_DNA"/>
</dbReference>
<sequence>MTKWEYEATSYEDFIQELARMAKFWADQAAKMPAIQDPIRDIPNKILGDIGYIHTFMEETYIKNRIELSEAAKKLDDAEKFLRQQIDRDVSRVRVFIDAILPRGGR</sequence>
<accession>A0A0F9DA98</accession>
<dbReference type="AlphaFoldDB" id="A0A0F9DA98"/>
<evidence type="ECO:0000313" key="1">
    <source>
        <dbReference type="EMBL" id="KKL58603.1"/>
    </source>
</evidence>
<protein>
    <submittedName>
        <fullName evidence="1">Uncharacterized protein</fullName>
    </submittedName>
</protein>
<comment type="caution">
    <text evidence="1">The sequence shown here is derived from an EMBL/GenBank/DDBJ whole genome shotgun (WGS) entry which is preliminary data.</text>
</comment>
<organism evidence="1">
    <name type="scientific">marine sediment metagenome</name>
    <dbReference type="NCBI Taxonomy" id="412755"/>
    <lineage>
        <taxon>unclassified sequences</taxon>
        <taxon>metagenomes</taxon>
        <taxon>ecological metagenomes</taxon>
    </lineage>
</organism>
<name>A0A0F9DA98_9ZZZZ</name>
<proteinExistence type="predicted"/>